<evidence type="ECO:0008006" key="2">
    <source>
        <dbReference type="Google" id="ProtNLM"/>
    </source>
</evidence>
<reference evidence="1" key="1">
    <citation type="submission" date="2018-01" db="EMBL/GenBank/DDBJ databases">
        <authorList>
            <person name="Regsiter A."/>
            <person name="William W."/>
        </authorList>
    </citation>
    <scope>NUCLEOTIDE SEQUENCE</scope>
    <source>
        <strain evidence="1">TRIP AH-1</strain>
    </source>
</reference>
<dbReference type="SUPFAM" id="SSF144059">
    <property type="entry name" value="ImpE-like"/>
    <property type="match status" value="1"/>
</dbReference>
<gene>
    <name evidence="1" type="ORF">PITCH_A1560005</name>
</gene>
<sequence length="268" mass="30664">MNAIDLIREGRLSEARKLLVEEVKAAPSDTGKRTILFQVLIFLGEWDKAYRHLETIATQDTARQAGIQVYKNLITAEKERLDVILFKKSPSFLPETPPYFDTYHAGLKKLVEKDPQGAKVYFDQANTLRPVTSGTVNGRDFTGLSDTDTFLSPFLEAIVHERYVWVPFESIRELAITPPKTLFDLIWAEARVTTWEGLTLNCYLPVLYPDSSQHEDDRIKLGRITDWIPLGESFSKGIGQHVFQFGQEELAILEIREALFYHNDQESK</sequence>
<dbReference type="Pfam" id="PF07024">
    <property type="entry name" value="ImpE"/>
    <property type="match status" value="1"/>
</dbReference>
<dbReference type="EMBL" id="OJIN01000064">
    <property type="protein sequence ID" value="SPD72825.1"/>
    <property type="molecule type" value="Genomic_DNA"/>
</dbReference>
<dbReference type="AlphaFoldDB" id="A0A445MTQ1"/>
<protein>
    <recommendedName>
        <fullName evidence="2">Virulence protein SciE type</fullName>
    </recommendedName>
</protein>
<name>A0A445MTQ1_9BACT</name>
<dbReference type="Gene3D" id="1.25.40.10">
    <property type="entry name" value="Tetratricopeptide repeat domain"/>
    <property type="match status" value="1"/>
</dbReference>
<organism evidence="1">
    <name type="scientific">uncultured Desulfobacterium sp</name>
    <dbReference type="NCBI Taxonomy" id="201089"/>
    <lineage>
        <taxon>Bacteria</taxon>
        <taxon>Pseudomonadati</taxon>
        <taxon>Thermodesulfobacteriota</taxon>
        <taxon>Desulfobacteria</taxon>
        <taxon>Desulfobacterales</taxon>
        <taxon>Desulfobacteriaceae</taxon>
        <taxon>Desulfobacterium</taxon>
        <taxon>environmental samples</taxon>
    </lineage>
</organism>
<dbReference type="PIRSF" id="PIRSF029288">
    <property type="entry name" value="SciE_ImpE"/>
    <property type="match status" value="1"/>
</dbReference>
<evidence type="ECO:0000313" key="1">
    <source>
        <dbReference type="EMBL" id="SPD72825.1"/>
    </source>
</evidence>
<proteinExistence type="predicted"/>
<accession>A0A445MTQ1</accession>
<dbReference type="InterPro" id="IPR009211">
    <property type="entry name" value="TagJ"/>
</dbReference>
<dbReference type="InterPro" id="IPR011990">
    <property type="entry name" value="TPR-like_helical_dom_sf"/>
</dbReference>